<feature type="region of interest" description="Disordered" evidence="1">
    <location>
        <begin position="153"/>
        <end position="354"/>
    </location>
</feature>
<accession>A0AAV4IPJ6</accession>
<protein>
    <submittedName>
        <fullName evidence="2">Uncharacterized protein</fullName>
    </submittedName>
</protein>
<keyword evidence="3" id="KW-1185">Reference proteome</keyword>
<reference evidence="2 3" key="1">
    <citation type="journal article" date="2021" name="Elife">
        <title>Chloroplast acquisition without the gene transfer in kleptoplastic sea slugs, Plakobranchus ocellatus.</title>
        <authorList>
            <person name="Maeda T."/>
            <person name="Takahashi S."/>
            <person name="Yoshida T."/>
            <person name="Shimamura S."/>
            <person name="Takaki Y."/>
            <person name="Nagai Y."/>
            <person name="Toyoda A."/>
            <person name="Suzuki Y."/>
            <person name="Arimoto A."/>
            <person name="Ishii H."/>
            <person name="Satoh N."/>
            <person name="Nishiyama T."/>
            <person name="Hasebe M."/>
            <person name="Maruyama T."/>
            <person name="Minagawa J."/>
            <person name="Obokata J."/>
            <person name="Shigenobu S."/>
        </authorList>
    </citation>
    <scope>NUCLEOTIDE SEQUENCE [LARGE SCALE GENOMIC DNA]</scope>
</reference>
<dbReference type="AlphaFoldDB" id="A0AAV4IPJ6"/>
<evidence type="ECO:0000313" key="2">
    <source>
        <dbReference type="EMBL" id="GFS10662.1"/>
    </source>
</evidence>
<dbReference type="Gene3D" id="1.10.10.2590">
    <property type="entry name" value="BEN domain"/>
    <property type="match status" value="1"/>
</dbReference>
<feature type="compositionally biased region" description="Basic and acidic residues" evidence="1">
    <location>
        <begin position="278"/>
        <end position="287"/>
    </location>
</feature>
<feature type="compositionally biased region" description="Polar residues" evidence="1">
    <location>
        <begin position="250"/>
        <end position="263"/>
    </location>
</feature>
<feature type="compositionally biased region" description="Basic and acidic residues" evidence="1">
    <location>
        <begin position="170"/>
        <end position="183"/>
    </location>
</feature>
<dbReference type="EMBL" id="BMAT01013347">
    <property type="protein sequence ID" value="GFS10662.1"/>
    <property type="molecule type" value="Genomic_DNA"/>
</dbReference>
<feature type="compositionally biased region" description="Polar residues" evidence="1">
    <location>
        <begin position="325"/>
        <end position="342"/>
    </location>
</feature>
<gene>
    <name evidence="2" type="ORF">ElyMa_006651400</name>
</gene>
<comment type="caution">
    <text evidence="2">The sequence shown here is derived from an EMBL/GenBank/DDBJ whole genome shotgun (WGS) entry which is preliminary data.</text>
</comment>
<sequence length="394" mass="43701">MVELEVTSFVQEASSNNALAGPPPRVQEGMKPLCGYVHPDDAKKWMMFELVLGTGVYIHQENYNVVLSKMRQDRPDGKAMTRYLMSCFWRQSDLVGASIADPPKPHQRSLDRGIVQAIIEFCTHHSRELPTDIRRTIQQKIGYARFYFIKKSQDPESPRTTPASISIDASPRRMSMEMARRESGGLGLDPSFKLHPDTVSKRGRRAGSNLTRALSESGDQASRLNLRSPPDLVNRSYSEVGDAPSRQGEDTTNSRLGLSSSLDAPSDRMPSSLANRLLSEDVNRRMPLDQASRISSEVSSRTPGDLANSRIPSELQERLPDDLSTRTAANDLSPQTEISNSRMPHEITSRSGPENMALRTSDATLSDLASRMGSMPSSVSRGFLDMLNNFYPSN</sequence>
<organism evidence="2 3">
    <name type="scientific">Elysia marginata</name>
    <dbReference type="NCBI Taxonomy" id="1093978"/>
    <lineage>
        <taxon>Eukaryota</taxon>
        <taxon>Metazoa</taxon>
        <taxon>Spiralia</taxon>
        <taxon>Lophotrochozoa</taxon>
        <taxon>Mollusca</taxon>
        <taxon>Gastropoda</taxon>
        <taxon>Heterobranchia</taxon>
        <taxon>Euthyneura</taxon>
        <taxon>Panpulmonata</taxon>
        <taxon>Sacoglossa</taxon>
        <taxon>Placobranchoidea</taxon>
        <taxon>Plakobranchidae</taxon>
        <taxon>Elysia</taxon>
    </lineage>
</organism>
<feature type="compositionally biased region" description="Polar residues" evidence="1">
    <location>
        <begin position="208"/>
        <end position="225"/>
    </location>
</feature>
<name>A0AAV4IPJ6_9GAST</name>
<evidence type="ECO:0000256" key="1">
    <source>
        <dbReference type="SAM" id="MobiDB-lite"/>
    </source>
</evidence>
<evidence type="ECO:0000313" key="3">
    <source>
        <dbReference type="Proteomes" id="UP000762676"/>
    </source>
</evidence>
<proteinExistence type="predicted"/>
<feature type="compositionally biased region" description="Basic and acidic residues" evidence="1">
    <location>
        <begin position="315"/>
        <end position="324"/>
    </location>
</feature>
<dbReference type="Proteomes" id="UP000762676">
    <property type="component" value="Unassembled WGS sequence"/>
</dbReference>
<feature type="compositionally biased region" description="Polar residues" evidence="1">
    <location>
        <begin position="292"/>
        <end position="302"/>
    </location>
</feature>